<gene>
    <name evidence="5" type="ORF">UW44_C0005G0028</name>
</gene>
<dbReference type="PATRIC" id="fig|1618387.3.peg.439"/>
<dbReference type="PANTHER" id="PTHR30258">
    <property type="entry name" value="TYPE II SECRETION SYSTEM PROTEIN GSPE-RELATED"/>
    <property type="match status" value="1"/>
</dbReference>
<dbReference type="Gene3D" id="3.40.50.300">
    <property type="entry name" value="P-loop containing nucleotide triphosphate hydrolases"/>
    <property type="match status" value="1"/>
</dbReference>
<dbReference type="STRING" id="1618387.UW44_C0005G0028"/>
<dbReference type="Gene3D" id="3.30.300.160">
    <property type="entry name" value="Type II secretion system, protein E, N-terminal domain"/>
    <property type="match status" value="1"/>
</dbReference>
<dbReference type="GO" id="GO:0016887">
    <property type="term" value="F:ATP hydrolysis activity"/>
    <property type="evidence" value="ECO:0007669"/>
    <property type="project" value="TreeGrafter"/>
</dbReference>
<dbReference type="Pfam" id="PF05157">
    <property type="entry name" value="MshEN"/>
    <property type="match status" value="1"/>
</dbReference>
<evidence type="ECO:0000256" key="2">
    <source>
        <dbReference type="ARBA" id="ARBA00022741"/>
    </source>
</evidence>
<dbReference type="EMBL" id="LCIH01000005">
    <property type="protein sequence ID" value="KKT51986.1"/>
    <property type="molecule type" value="Genomic_DNA"/>
</dbReference>
<dbReference type="AlphaFoldDB" id="A0A0G1HXW5"/>
<dbReference type="InterPro" id="IPR037257">
    <property type="entry name" value="T2SS_E_N_sf"/>
</dbReference>
<dbReference type="Gene3D" id="3.30.450.90">
    <property type="match status" value="1"/>
</dbReference>
<dbReference type="CDD" id="cd01129">
    <property type="entry name" value="PulE-GspE-like"/>
    <property type="match status" value="1"/>
</dbReference>
<dbReference type="SMART" id="SM00382">
    <property type="entry name" value="AAA"/>
    <property type="match status" value="1"/>
</dbReference>
<dbReference type="Pfam" id="PF00437">
    <property type="entry name" value="T2SSE"/>
    <property type="match status" value="1"/>
</dbReference>
<dbReference type="SUPFAM" id="SSF160246">
    <property type="entry name" value="EspE N-terminal domain-like"/>
    <property type="match status" value="1"/>
</dbReference>
<keyword evidence="3" id="KW-0067">ATP-binding</keyword>
<proteinExistence type="inferred from homology"/>
<dbReference type="GO" id="GO:0005524">
    <property type="term" value="F:ATP binding"/>
    <property type="evidence" value="ECO:0007669"/>
    <property type="project" value="UniProtKB-KW"/>
</dbReference>
<dbReference type="InterPro" id="IPR027417">
    <property type="entry name" value="P-loop_NTPase"/>
</dbReference>
<feature type="domain" description="Bacterial type II secretion system protein E" evidence="4">
    <location>
        <begin position="376"/>
        <end position="390"/>
    </location>
</feature>
<evidence type="ECO:0000313" key="5">
    <source>
        <dbReference type="EMBL" id="KKT51986.1"/>
    </source>
</evidence>
<keyword evidence="2" id="KW-0547">Nucleotide-binding</keyword>
<evidence type="ECO:0000313" key="6">
    <source>
        <dbReference type="Proteomes" id="UP000034006"/>
    </source>
</evidence>
<dbReference type="SUPFAM" id="SSF52540">
    <property type="entry name" value="P-loop containing nucleoside triphosphate hydrolases"/>
    <property type="match status" value="1"/>
</dbReference>
<reference evidence="5 6" key="1">
    <citation type="journal article" date="2015" name="Nature">
        <title>rRNA introns, odd ribosomes, and small enigmatic genomes across a large radiation of phyla.</title>
        <authorList>
            <person name="Brown C.T."/>
            <person name="Hug L.A."/>
            <person name="Thomas B.C."/>
            <person name="Sharon I."/>
            <person name="Castelle C.J."/>
            <person name="Singh A."/>
            <person name="Wilkins M.J."/>
            <person name="Williams K.H."/>
            <person name="Banfield J.F."/>
        </authorList>
    </citation>
    <scope>NUCLEOTIDE SEQUENCE [LARGE SCALE GENOMIC DNA]</scope>
</reference>
<comment type="similarity">
    <text evidence="1">Belongs to the GSP E family.</text>
</comment>
<dbReference type="InterPro" id="IPR001482">
    <property type="entry name" value="T2SS/T4SS_dom"/>
</dbReference>
<dbReference type="PANTHER" id="PTHR30258:SF1">
    <property type="entry name" value="PROTEIN TRANSPORT PROTEIN HOFB HOMOLOG"/>
    <property type="match status" value="1"/>
</dbReference>
<dbReference type="FunFam" id="3.40.50.300:FF:000398">
    <property type="entry name" value="Type IV pilus assembly ATPase PilB"/>
    <property type="match status" value="1"/>
</dbReference>
<dbReference type="GO" id="GO:0005886">
    <property type="term" value="C:plasma membrane"/>
    <property type="evidence" value="ECO:0007669"/>
    <property type="project" value="TreeGrafter"/>
</dbReference>
<protein>
    <submittedName>
        <fullName evidence="5">Type IV-A pilus assembly ATPase PilB</fullName>
    </submittedName>
</protein>
<dbReference type="PROSITE" id="PS00662">
    <property type="entry name" value="T2SP_E"/>
    <property type="match status" value="1"/>
</dbReference>
<comment type="caution">
    <text evidence="5">The sequence shown here is derived from an EMBL/GenBank/DDBJ whole genome shotgun (WGS) entry which is preliminary data.</text>
</comment>
<evidence type="ECO:0000256" key="1">
    <source>
        <dbReference type="ARBA" id="ARBA00006611"/>
    </source>
</evidence>
<organism evidence="5 6">
    <name type="scientific">Candidatus Collierbacteria bacterium GW2011_GWB2_44_22</name>
    <dbReference type="NCBI Taxonomy" id="1618387"/>
    <lineage>
        <taxon>Bacteria</taxon>
        <taxon>Candidatus Collieribacteriota</taxon>
    </lineage>
</organism>
<dbReference type="InterPro" id="IPR003593">
    <property type="entry name" value="AAA+_ATPase"/>
</dbReference>
<dbReference type="Proteomes" id="UP000034006">
    <property type="component" value="Unassembled WGS sequence"/>
</dbReference>
<sequence>MAAQSLKIYDLVRSAQLIPDDELSEATKTSTHLNVALQDVLIGRRLISKDKLGDLIARSLGIGYVNLKDVTIPKEVLILVKEELAQERKIVPIGRDGYILHLAMMDPTNLETINFIRKITGLNIIPFFAFESDIKFGLHQYKSSLTENFQRLIEQVAKQRPGRATPQELAEDVSIIQAVGRMLEFAVIAEASDVHIEALSDSVLVRYRIDGVLHDMITLPKSLHPAIVARIKILSSLKLDETRLPQDGRLKFVSDEGDVVSLRVSILPTVEGEKIVLRILESGELSLSLEDLGYDERSVGIIKKALSRPHGMILITGPTGSGKTTNLYTMLNLLNTGEVNISTVEDPVENRIRRINQTQINTQISFSFAEGLRALLRQDPDIVMVGEIRDSETVGMAVNAAMTGHLVLSTLHTNDSPGAIPRLIDLGAEPFLLASTLELVIAQRLIRRICPKCQVTHEADSKISDYIVTNISDPTERGEIIKIIPTKIRTAPGCDYCKYTGYSGRTGLYEMFTINEEIRQLILDKSSASKIKSVAIKSGMQTMLVDGINKVAQGITTFEEVLRVTRD</sequence>
<evidence type="ECO:0000256" key="3">
    <source>
        <dbReference type="ARBA" id="ARBA00022840"/>
    </source>
</evidence>
<dbReference type="InterPro" id="IPR007831">
    <property type="entry name" value="T2SS_GspE_N"/>
</dbReference>
<name>A0A0G1HXW5_9BACT</name>
<accession>A0A0G1HXW5</accession>
<evidence type="ECO:0000259" key="4">
    <source>
        <dbReference type="PROSITE" id="PS00662"/>
    </source>
</evidence>